<dbReference type="SUPFAM" id="SSF52540">
    <property type="entry name" value="P-loop containing nucleoside triphosphate hydrolases"/>
    <property type="match status" value="1"/>
</dbReference>
<evidence type="ECO:0000313" key="2">
    <source>
        <dbReference type="EMBL" id="QJI00210.1"/>
    </source>
</evidence>
<gene>
    <name evidence="1" type="ORF">TM448A00093_0061</name>
    <name evidence="2" type="ORF">TM448B01884_0002</name>
</gene>
<name>A0A6H1ZA72_9ZZZZ</name>
<proteinExistence type="predicted"/>
<dbReference type="EMBL" id="MT144837">
    <property type="protein sequence ID" value="QJI00210.1"/>
    <property type="molecule type" value="Genomic_DNA"/>
</dbReference>
<dbReference type="EMBL" id="MT143975">
    <property type="protein sequence ID" value="QJA44331.1"/>
    <property type="molecule type" value="Genomic_DNA"/>
</dbReference>
<dbReference type="AlphaFoldDB" id="A0A6H1ZA72"/>
<reference evidence="1" key="1">
    <citation type="submission" date="2020-03" db="EMBL/GenBank/DDBJ databases">
        <title>The deep terrestrial virosphere.</title>
        <authorList>
            <person name="Holmfeldt K."/>
            <person name="Nilsson E."/>
            <person name="Simone D."/>
            <person name="Lopez-Fernandez M."/>
            <person name="Wu X."/>
            <person name="de Brujin I."/>
            <person name="Lundin D."/>
            <person name="Andersson A."/>
            <person name="Bertilsson S."/>
            <person name="Dopson M."/>
        </authorList>
    </citation>
    <scope>NUCLEOTIDE SEQUENCE</scope>
    <source>
        <strain evidence="1">TM448A00093</strain>
        <strain evidence="2">TM448B01884</strain>
    </source>
</reference>
<dbReference type="InterPro" id="IPR027417">
    <property type="entry name" value="P-loop_NTPase"/>
</dbReference>
<sequence length="195" mass="22817">MLIITGLGRSGTSFIAEIFHNLSYEMGEYNPQIDAGFENPEITAINKLILSGDWWNTEAEQAKMREVAEKYYVAKDPRFMITLGTWLKSGVKIDGAIHCKRNLTHIVDSSTRTHAGLMALWYGNEFLCQEMMAATIEYLFVTLCEQNYIPIYPLWYSESLKHWSYLTRYLELFKVTEEQFREVWINTIRRKESEC</sequence>
<organism evidence="1">
    <name type="scientific">viral metagenome</name>
    <dbReference type="NCBI Taxonomy" id="1070528"/>
    <lineage>
        <taxon>unclassified sequences</taxon>
        <taxon>metagenomes</taxon>
        <taxon>organismal metagenomes</taxon>
    </lineage>
</organism>
<accession>A0A6H1ZA72</accession>
<protein>
    <submittedName>
        <fullName evidence="1">Uncharacterized protein</fullName>
    </submittedName>
</protein>
<evidence type="ECO:0000313" key="1">
    <source>
        <dbReference type="EMBL" id="QJA44331.1"/>
    </source>
</evidence>